<name>A0A382ZN75_9ZZZZ</name>
<feature type="non-terminal residue" evidence="1">
    <location>
        <position position="27"/>
    </location>
</feature>
<reference evidence="1" key="1">
    <citation type="submission" date="2018-05" db="EMBL/GenBank/DDBJ databases">
        <authorList>
            <person name="Lanie J.A."/>
            <person name="Ng W.-L."/>
            <person name="Kazmierczak K.M."/>
            <person name="Andrzejewski T.M."/>
            <person name="Davidsen T.M."/>
            <person name="Wayne K.J."/>
            <person name="Tettelin H."/>
            <person name="Glass J.I."/>
            <person name="Rusch D."/>
            <person name="Podicherti R."/>
            <person name="Tsui H.-C.T."/>
            <person name="Winkler M.E."/>
        </authorList>
    </citation>
    <scope>NUCLEOTIDE SEQUENCE</scope>
</reference>
<accession>A0A382ZN75</accession>
<dbReference type="EMBL" id="UINC01185284">
    <property type="protein sequence ID" value="SVD96911.1"/>
    <property type="molecule type" value="Genomic_DNA"/>
</dbReference>
<organism evidence="1">
    <name type="scientific">marine metagenome</name>
    <dbReference type="NCBI Taxonomy" id="408172"/>
    <lineage>
        <taxon>unclassified sequences</taxon>
        <taxon>metagenomes</taxon>
        <taxon>ecological metagenomes</taxon>
    </lineage>
</organism>
<proteinExistence type="predicted"/>
<sequence length="27" mass="3120">MQITAIDFKLGSRIETLDELGEQNPDW</sequence>
<evidence type="ECO:0000313" key="1">
    <source>
        <dbReference type="EMBL" id="SVD96911.1"/>
    </source>
</evidence>
<gene>
    <name evidence="1" type="ORF">METZ01_LOCUS449765</name>
</gene>
<protein>
    <submittedName>
        <fullName evidence="1">Uncharacterized protein</fullName>
    </submittedName>
</protein>
<dbReference type="AlphaFoldDB" id="A0A382ZN75"/>